<comment type="caution">
    <text evidence="1">The sequence shown here is derived from an EMBL/GenBank/DDBJ whole genome shotgun (WGS) entry which is preliminary data.</text>
</comment>
<accession>A0ABN3MF26</accession>
<keyword evidence="2" id="KW-1185">Reference proteome</keyword>
<evidence type="ECO:0000313" key="1">
    <source>
        <dbReference type="EMBL" id="GAA2500911.1"/>
    </source>
</evidence>
<protein>
    <submittedName>
        <fullName evidence="1">Uncharacterized protein</fullName>
    </submittedName>
</protein>
<dbReference type="EMBL" id="BAAATA010000028">
    <property type="protein sequence ID" value="GAA2500911.1"/>
    <property type="molecule type" value="Genomic_DNA"/>
</dbReference>
<proteinExistence type="predicted"/>
<sequence>MTAPAMYEIETSEGDDGTMHPPNSFDLPPIVVSDLFGIPPQHRLRLGSVRPKQLG</sequence>
<organism evidence="1 2">
    <name type="scientific">Streptomyces thermolineatus</name>
    <dbReference type="NCBI Taxonomy" id="44033"/>
    <lineage>
        <taxon>Bacteria</taxon>
        <taxon>Bacillati</taxon>
        <taxon>Actinomycetota</taxon>
        <taxon>Actinomycetes</taxon>
        <taxon>Kitasatosporales</taxon>
        <taxon>Streptomycetaceae</taxon>
        <taxon>Streptomyces</taxon>
    </lineage>
</organism>
<reference evidence="1 2" key="1">
    <citation type="journal article" date="2019" name="Int. J. Syst. Evol. Microbiol.">
        <title>The Global Catalogue of Microorganisms (GCM) 10K type strain sequencing project: providing services to taxonomists for standard genome sequencing and annotation.</title>
        <authorList>
            <consortium name="The Broad Institute Genomics Platform"/>
            <consortium name="The Broad Institute Genome Sequencing Center for Infectious Disease"/>
            <person name="Wu L."/>
            <person name="Ma J."/>
        </authorList>
    </citation>
    <scope>NUCLEOTIDE SEQUENCE [LARGE SCALE GENOMIC DNA]</scope>
    <source>
        <strain evidence="1 2">JCM 6307</strain>
    </source>
</reference>
<name>A0ABN3MF26_9ACTN</name>
<gene>
    <name evidence="1" type="ORF">GCM10010406_41830</name>
</gene>
<dbReference type="Proteomes" id="UP001501358">
    <property type="component" value="Unassembled WGS sequence"/>
</dbReference>
<evidence type="ECO:0000313" key="2">
    <source>
        <dbReference type="Proteomes" id="UP001501358"/>
    </source>
</evidence>